<accession>A0A0F9WU01</accession>
<gene>
    <name evidence="1" type="ORF">LCGC14_0311310</name>
</gene>
<protein>
    <submittedName>
        <fullName evidence="1">Uncharacterized protein</fullName>
    </submittedName>
</protein>
<evidence type="ECO:0000313" key="1">
    <source>
        <dbReference type="EMBL" id="KKN82318.1"/>
    </source>
</evidence>
<dbReference type="EMBL" id="LAZR01000203">
    <property type="protein sequence ID" value="KKN82318.1"/>
    <property type="molecule type" value="Genomic_DNA"/>
</dbReference>
<reference evidence="1" key="1">
    <citation type="journal article" date="2015" name="Nature">
        <title>Complex archaea that bridge the gap between prokaryotes and eukaryotes.</title>
        <authorList>
            <person name="Spang A."/>
            <person name="Saw J.H."/>
            <person name="Jorgensen S.L."/>
            <person name="Zaremba-Niedzwiedzka K."/>
            <person name="Martijn J."/>
            <person name="Lind A.E."/>
            <person name="van Eijk R."/>
            <person name="Schleper C."/>
            <person name="Guy L."/>
            <person name="Ettema T.J."/>
        </authorList>
    </citation>
    <scope>NUCLEOTIDE SEQUENCE</scope>
</reference>
<proteinExistence type="predicted"/>
<comment type="caution">
    <text evidence="1">The sequence shown here is derived from an EMBL/GenBank/DDBJ whole genome shotgun (WGS) entry which is preliminary data.</text>
</comment>
<dbReference type="AlphaFoldDB" id="A0A0F9WU01"/>
<organism evidence="1">
    <name type="scientific">marine sediment metagenome</name>
    <dbReference type="NCBI Taxonomy" id="412755"/>
    <lineage>
        <taxon>unclassified sequences</taxon>
        <taxon>metagenomes</taxon>
        <taxon>ecological metagenomes</taxon>
    </lineage>
</organism>
<name>A0A0F9WU01_9ZZZZ</name>
<sequence>MQDTNLIDLSTRDGYDIAAAIRGPDFWNDGEAIKRVFTERIRWLAGVRGGFSTRRYLVSLSTVALMRREIRQASVSGIIPLITHYMRHVRDAASALNDKNLEHLAAIVLLGRPELDSLSDERIIELAGGE</sequence>